<protein>
    <recommendedName>
        <fullName evidence="5">RINT-1 family protein</fullName>
    </recommendedName>
</protein>
<dbReference type="GO" id="GO:0060628">
    <property type="term" value="P:regulation of ER to Golgi vesicle-mediated transport"/>
    <property type="evidence" value="ECO:0007669"/>
    <property type="project" value="TreeGrafter"/>
</dbReference>
<dbReference type="Proteomes" id="UP000676310">
    <property type="component" value="Unassembled WGS sequence"/>
</dbReference>
<dbReference type="AlphaFoldDB" id="A0A8J2HVV4"/>
<dbReference type="GO" id="GO:0006890">
    <property type="term" value="P:retrograde vesicle-mediated transport, Golgi to endoplasmic reticulum"/>
    <property type="evidence" value="ECO:0007669"/>
    <property type="project" value="InterPro"/>
</dbReference>
<dbReference type="Gene3D" id="1.20.58.1420">
    <property type="entry name" value="Dsl1p vesicle tethering complex, Tip20p subunit, domain B"/>
    <property type="match status" value="1"/>
</dbReference>
<organism evidence="3 4">
    <name type="scientific">Alternaria atra</name>
    <dbReference type="NCBI Taxonomy" id="119953"/>
    <lineage>
        <taxon>Eukaryota</taxon>
        <taxon>Fungi</taxon>
        <taxon>Dikarya</taxon>
        <taxon>Ascomycota</taxon>
        <taxon>Pezizomycotina</taxon>
        <taxon>Dothideomycetes</taxon>
        <taxon>Pleosporomycetidae</taxon>
        <taxon>Pleosporales</taxon>
        <taxon>Pleosporineae</taxon>
        <taxon>Pleosporaceae</taxon>
        <taxon>Alternaria</taxon>
        <taxon>Alternaria sect. Ulocladioides</taxon>
    </lineage>
</organism>
<dbReference type="Gene3D" id="1.20.58.670">
    <property type="entry name" value="Dsl1p vesicle tethering complex, Tip20p subunit, domain D"/>
    <property type="match status" value="1"/>
</dbReference>
<dbReference type="PANTHER" id="PTHR13520">
    <property type="entry name" value="RAD50-INTERACTING PROTEIN 1 RINT-1"/>
    <property type="match status" value="1"/>
</dbReference>
<dbReference type="GO" id="GO:0006888">
    <property type="term" value="P:endoplasmic reticulum to Golgi vesicle-mediated transport"/>
    <property type="evidence" value="ECO:0007669"/>
    <property type="project" value="InterPro"/>
</dbReference>
<evidence type="ECO:0000256" key="2">
    <source>
        <dbReference type="SAM" id="MobiDB-lite"/>
    </source>
</evidence>
<dbReference type="PROSITE" id="PS51386">
    <property type="entry name" value="RINT1_TIP20"/>
    <property type="match status" value="1"/>
</dbReference>
<comment type="caution">
    <text evidence="3">The sequence shown here is derived from an EMBL/GenBank/DDBJ whole genome shotgun (WGS) entry which is preliminary data.</text>
</comment>
<dbReference type="PANTHER" id="PTHR13520:SF0">
    <property type="entry name" value="RAD50-INTERACTING PROTEIN 1"/>
    <property type="match status" value="1"/>
</dbReference>
<evidence type="ECO:0000256" key="1">
    <source>
        <dbReference type="SAM" id="Coils"/>
    </source>
</evidence>
<dbReference type="InterPro" id="IPR042044">
    <property type="entry name" value="EXOC6PINT-1/Sec15/Tip20_C_dom2"/>
</dbReference>
<gene>
    <name evidence="3" type="ORF">ALTATR162_LOCUS1565</name>
</gene>
<keyword evidence="1" id="KW-0175">Coiled coil</keyword>
<evidence type="ECO:0008006" key="5">
    <source>
        <dbReference type="Google" id="ProtNLM"/>
    </source>
</evidence>
<keyword evidence="4" id="KW-1185">Reference proteome</keyword>
<evidence type="ECO:0000313" key="4">
    <source>
        <dbReference type="Proteomes" id="UP000676310"/>
    </source>
</evidence>
<dbReference type="GO" id="GO:0070939">
    <property type="term" value="C:Dsl1/NZR complex"/>
    <property type="evidence" value="ECO:0007669"/>
    <property type="project" value="InterPro"/>
</dbReference>
<feature type="compositionally biased region" description="Basic and acidic residues" evidence="2">
    <location>
        <begin position="739"/>
        <end position="753"/>
    </location>
</feature>
<reference evidence="3" key="1">
    <citation type="submission" date="2021-05" db="EMBL/GenBank/DDBJ databases">
        <authorList>
            <person name="Stam R."/>
        </authorList>
    </citation>
    <scope>NUCLEOTIDE SEQUENCE</scope>
    <source>
        <strain evidence="3">CS162</strain>
    </source>
</reference>
<dbReference type="RefSeq" id="XP_043165097.1">
    <property type="nucleotide sequence ID" value="XM_043309162.1"/>
</dbReference>
<dbReference type="EMBL" id="CAJRGZ010000015">
    <property type="protein sequence ID" value="CAG5144548.1"/>
    <property type="molecule type" value="Genomic_DNA"/>
</dbReference>
<sequence>MDDNQTRVADFLDDKLQNAADLDELDALLANITTQHGLLRQQLDDAQRDLHTAKEASHSHHGDLTRRADHFKHEQADIDRRLMVITASETSDDAVPRFEQVLDTLHRLDVAHGYVQLLAEVDVLSKQAQSQLQTSNEAALEPYKQLRALHTRLINLQDDAEGAAPQLLHHVNTITQALRTKILDAFSSHLDRVLKKIHWPTPKANIPSQLHEEWETAIVKLLDLQLPELQGKSYASGPGDKVKLPPVLFPIEVLVQPLEMRFRYHFDGDRPTNRIDRPEYFLSHITTLLDDYSAFVSDHVQPVLLRHFRGTDLALNPVYIDAMSAFITALLPMLRTKIGSLLPKVAGQPQLLSHLMHEIMSFDTTIRDIWGYDGGYGVDGWKGLSWEFLVQGDWFGRWLQVEKDFALSRYQNIVEAPDFGDLDYESVDPKATKPTKGAIRVNDLLETITGMSSPAPPFQIYIQIAIFDKLHERLQSNLEAYLSITTSLGRAMGGVTKEEQEKLLGVEGLERLCKTYGSADYLERAMRDWSDDVFFLDIWEGLQDRARGQTSNIGTMSVADVAERTSKNVENDDVDGGSLFDETASWYARLRERSEKIIIDTLNSNVREALRPYRHITLAFLTRALASAPLRRITRAVLTTISTTLWENVLSRYRFSAQGAAQLHADLAAICRVVDKHVGTGVAEAGLRKCLEGVKIVGLPVKGGSASQVDTAAGRGDDGGEDDEDWDTGAWAAEDGDEVHDAPQKAKPARDTASEANGGELGLWEVERRIFADNQSARDVLEDLGLELLSETEARALLRRRVELAG</sequence>
<feature type="coiled-coil region" evidence="1">
    <location>
        <begin position="29"/>
        <end position="56"/>
    </location>
</feature>
<evidence type="ECO:0000313" key="3">
    <source>
        <dbReference type="EMBL" id="CAG5144548.1"/>
    </source>
</evidence>
<dbReference type="InterPro" id="IPR007528">
    <property type="entry name" value="RINT1_Tip20"/>
</dbReference>
<accession>A0A8J2HVV4</accession>
<dbReference type="OrthoDB" id="2189254at2759"/>
<proteinExistence type="predicted"/>
<dbReference type="Pfam" id="PF04437">
    <property type="entry name" value="RINT1_TIP1"/>
    <property type="match status" value="2"/>
</dbReference>
<name>A0A8J2HVV4_9PLEO</name>
<dbReference type="InterPro" id="IPR042042">
    <property type="entry name" value="Tip20p_domB"/>
</dbReference>
<dbReference type="GeneID" id="67012913"/>
<feature type="region of interest" description="Disordered" evidence="2">
    <location>
        <begin position="704"/>
        <end position="758"/>
    </location>
</feature>